<dbReference type="EMBL" id="CADCWJ010000869">
    <property type="protein sequence ID" value="CAA9585911.1"/>
    <property type="molecule type" value="Genomic_DNA"/>
</dbReference>
<gene>
    <name evidence="1" type="ORF">AVDCRST_MAG87-3952</name>
</gene>
<protein>
    <submittedName>
        <fullName evidence="1">Uncharacterized protein</fullName>
    </submittedName>
</protein>
<accession>A0A6J4VXC2</accession>
<dbReference type="AlphaFoldDB" id="A0A6J4VXC2"/>
<evidence type="ECO:0000313" key="1">
    <source>
        <dbReference type="EMBL" id="CAA9585911.1"/>
    </source>
</evidence>
<proteinExistence type="predicted"/>
<organism evidence="1">
    <name type="scientific">uncultured Thermomicrobiales bacterium</name>
    <dbReference type="NCBI Taxonomy" id="1645740"/>
    <lineage>
        <taxon>Bacteria</taxon>
        <taxon>Pseudomonadati</taxon>
        <taxon>Thermomicrobiota</taxon>
        <taxon>Thermomicrobia</taxon>
        <taxon>Thermomicrobiales</taxon>
        <taxon>environmental samples</taxon>
    </lineage>
</organism>
<reference evidence="1" key="1">
    <citation type="submission" date="2020-02" db="EMBL/GenBank/DDBJ databases">
        <authorList>
            <person name="Meier V. D."/>
        </authorList>
    </citation>
    <scope>NUCLEOTIDE SEQUENCE</scope>
    <source>
        <strain evidence="1">AVDCRST_MAG87</strain>
    </source>
</reference>
<name>A0A6J4VXC2_9BACT</name>
<sequence>MFCLALAGAAGGSLYSPMYGGRTGDRSARDFNPQGSAT</sequence>